<keyword evidence="3 6" id="KW-0547">Nucleotide-binding</keyword>
<evidence type="ECO:0000256" key="6">
    <source>
        <dbReference type="PROSITE-ProRule" id="PRU10141"/>
    </source>
</evidence>
<feature type="compositionally biased region" description="Polar residues" evidence="8">
    <location>
        <begin position="195"/>
        <end position="224"/>
    </location>
</feature>
<dbReference type="SMART" id="SM00220">
    <property type="entry name" value="S_TKc"/>
    <property type="match status" value="1"/>
</dbReference>
<dbReference type="GO" id="GO:0005524">
    <property type="term" value="F:ATP binding"/>
    <property type="evidence" value="ECO:0007669"/>
    <property type="project" value="UniProtKB-UniRule"/>
</dbReference>
<feature type="compositionally biased region" description="Low complexity" evidence="8">
    <location>
        <begin position="143"/>
        <end position="161"/>
    </location>
</feature>
<evidence type="ECO:0000256" key="1">
    <source>
        <dbReference type="ARBA" id="ARBA00022527"/>
    </source>
</evidence>
<protein>
    <recommendedName>
        <fullName evidence="7">Mitogen-activated protein kinase</fullName>
        <ecNumber evidence="7">2.7.11.24</ecNumber>
    </recommendedName>
</protein>
<dbReference type="InterPro" id="IPR017441">
    <property type="entry name" value="Protein_kinase_ATP_BS"/>
</dbReference>
<dbReference type="PROSITE" id="PS00108">
    <property type="entry name" value="PROTEIN_KINASE_ST"/>
    <property type="match status" value="1"/>
</dbReference>
<keyword evidence="7" id="KW-0460">Magnesium</keyword>
<feature type="region of interest" description="Disordered" evidence="8">
    <location>
        <begin position="67"/>
        <end position="162"/>
    </location>
</feature>
<name>A0A7S3PXS5_9STRA</name>
<feature type="compositionally biased region" description="Basic and acidic residues" evidence="8">
    <location>
        <begin position="79"/>
        <end position="89"/>
    </location>
</feature>
<evidence type="ECO:0000256" key="7">
    <source>
        <dbReference type="RuleBase" id="RU361165"/>
    </source>
</evidence>
<accession>A0A7S3PXS5</accession>
<gene>
    <name evidence="10" type="ORF">CDEB00056_LOCUS3763</name>
</gene>
<dbReference type="PROSITE" id="PS50011">
    <property type="entry name" value="PROTEIN_KINASE_DOM"/>
    <property type="match status" value="1"/>
</dbReference>
<dbReference type="SUPFAM" id="SSF56112">
    <property type="entry name" value="Protein kinase-like (PK-like)"/>
    <property type="match status" value="1"/>
</dbReference>
<evidence type="ECO:0000256" key="4">
    <source>
        <dbReference type="ARBA" id="ARBA00022777"/>
    </source>
</evidence>
<dbReference type="InterPro" id="IPR003527">
    <property type="entry name" value="MAP_kinase_CS"/>
</dbReference>
<keyword evidence="1 7" id="KW-0723">Serine/threonine-protein kinase</keyword>
<sequence>MNTHRNHYEKKGCLDQPPISDRDDCDRSKHVLSADSSNEPPDDRNRLREVNHAKRYLELSGCRNVENEQDMKRRRIKHDVRDAKNDRFPETNTIGNLQNKPANNKDEDGRNVATELELVGGSTDKERPFNSTALDNETSGNDSVASGESAASSSSASSYVYPPAPPSTPIGPVCDSSSVSNGCNSYSFHDVATPKPSSEGTESTKATSTGQKPSPSSYVSRNEGTQKTFNVNNDFCKWKVGRRYELMRVLGRGSYGEVAQARDLDAVENECSGEKSPKYVAIKRIATAFEQEVDALRFFREIHLLRRLEGHDCIIQLLDIVLPESESVDDLNDLYLVFEYVDTDLYKLIMSPQYLTTAHIRTFLYQMLKALKFLHASSVIHRDLKPANILLNEDCSLKICDFGLARIVNIEQVAKSRDSSSGDSSECNRSQEKPKQGLTRQLTKHVVTRWYRSPELILIQPYTTAVDIWSVGCIFAELLSMQEESVPCYEDRVPLFPGGSCFPLSGDSDSKASETERIDQLSVIIGVIGTPSDEDILSIGNATEYIKSLTKSPKKSLESTYPGADPEAIDLMKNMLQFNPSKRCTAEEALQHDFLKGVRQAGFEKVCDGPLVGPAFLNSNKIHIDEIKRRTFDEVMHFKQVNNCQMKP</sequence>
<dbReference type="PROSITE" id="PS00107">
    <property type="entry name" value="PROTEIN_KINASE_ATP"/>
    <property type="match status" value="1"/>
</dbReference>
<feature type="region of interest" description="Disordered" evidence="8">
    <location>
        <begin position="417"/>
        <end position="440"/>
    </location>
</feature>
<dbReference type="PANTHER" id="PTHR24055">
    <property type="entry name" value="MITOGEN-ACTIVATED PROTEIN KINASE"/>
    <property type="match status" value="1"/>
</dbReference>
<dbReference type="Gene3D" id="3.30.200.20">
    <property type="entry name" value="Phosphorylase Kinase, domain 1"/>
    <property type="match status" value="1"/>
</dbReference>
<dbReference type="InterPro" id="IPR050117">
    <property type="entry name" value="MAPK"/>
</dbReference>
<dbReference type="CDD" id="cd07834">
    <property type="entry name" value="STKc_MAPK"/>
    <property type="match status" value="1"/>
</dbReference>
<comment type="cofactor">
    <cofactor evidence="7">
        <name>Mg(2+)</name>
        <dbReference type="ChEBI" id="CHEBI:18420"/>
    </cofactor>
</comment>
<dbReference type="EMBL" id="HBIO01005335">
    <property type="protein sequence ID" value="CAE0458922.1"/>
    <property type="molecule type" value="Transcribed_RNA"/>
</dbReference>
<feature type="binding site" evidence="6">
    <location>
        <position position="283"/>
    </location>
    <ligand>
        <name>ATP</name>
        <dbReference type="ChEBI" id="CHEBI:30616"/>
    </ligand>
</feature>
<feature type="compositionally biased region" description="Polar residues" evidence="8">
    <location>
        <begin position="129"/>
        <end position="142"/>
    </location>
</feature>
<dbReference type="Gene3D" id="1.10.510.10">
    <property type="entry name" value="Transferase(Phosphotransferase) domain 1"/>
    <property type="match status" value="1"/>
</dbReference>
<evidence type="ECO:0000313" key="10">
    <source>
        <dbReference type="EMBL" id="CAE0458922.1"/>
    </source>
</evidence>
<comment type="activity regulation">
    <text evidence="7">Activated by threonine and tyrosine phosphorylation.</text>
</comment>
<comment type="similarity">
    <text evidence="7">Belongs to the protein kinase superfamily. Ser/Thr protein kinase family. MAP kinase subfamily.</text>
</comment>
<dbReference type="InterPro" id="IPR000719">
    <property type="entry name" value="Prot_kinase_dom"/>
</dbReference>
<feature type="domain" description="Protein kinase" evidence="9">
    <location>
        <begin position="244"/>
        <end position="595"/>
    </location>
</feature>
<dbReference type="InterPro" id="IPR011009">
    <property type="entry name" value="Kinase-like_dom_sf"/>
</dbReference>
<evidence type="ECO:0000256" key="5">
    <source>
        <dbReference type="ARBA" id="ARBA00022840"/>
    </source>
</evidence>
<dbReference type="Pfam" id="PF00069">
    <property type="entry name" value="Pkinase"/>
    <property type="match status" value="1"/>
</dbReference>
<keyword evidence="4 7" id="KW-0418">Kinase</keyword>
<comment type="catalytic activity">
    <reaction evidence="7">
        <text>L-threonyl-[protein] + ATP = O-phospho-L-threonyl-[protein] + ADP + H(+)</text>
        <dbReference type="Rhea" id="RHEA:46608"/>
        <dbReference type="Rhea" id="RHEA-COMP:11060"/>
        <dbReference type="Rhea" id="RHEA-COMP:11605"/>
        <dbReference type="ChEBI" id="CHEBI:15378"/>
        <dbReference type="ChEBI" id="CHEBI:30013"/>
        <dbReference type="ChEBI" id="CHEBI:30616"/>
        <dbReference type="ChEBI" id="CHEBI:61977"/>
        <dbReference type="ChEBI" id="CHEBI:456216"/>
        <dbReference type="EC" id="2.7.11.24"/>
    </reaction>
</comment>
<dbReference type="EC" id="2.7.11.24" evidence="7"/>
<evidence type="ECO:0000256" key="3">
    <source>
        <dbReference type="ARBA" id="ARBA00022741"/>
    </source>
</evidence>
<dbReference type="GO" id="GO:0004707">
    <property type="term" value="F:MAP kinase activity"/>
    <property type="evidence" value="ECO:0007669"/>
    <property type="project" value="UniProtKB-EC"/>
</dbReference>
<feature type="compositionally biased region" description="Basic and acidic residues" evidence="8">
    <location>
        <begin position="20"/>
        <end position="29"/>
    </location>
</feature>
<feature type="compositionally biased region" description="Polar residues" evidence="8">
    <location>
        <begin position="90"/>
        <end position="102"/>
    </location>
</feature>
<evidence type="ECO:0000259" key="9">
    <source>
        <dbReference type="PROSITE" id="PS50011"/>
    </source>
</evidence>
<evidence type="ECO:0000256" key="8">
    <source>
        <dbReference type="SAM" id="MobiDB-lite"/>
    </source>
</evidence>
<dbReference type="AlphaFoldDB" id="A0A7S3PXS5"/>
<proteinExistence type="inferred from homology"/>
<keyword evidence="5 6" id="KW-0067">ATP-binding</keyword>
<dbReference type="InterPro" id="IPR008271">
    <property type="entry name" value="Ser/Thr_kinase_AS"/>
</dbReference>
<keyword evidence="2 7" id="KW-0808">Transferase</keyword>
<reference evidence="10" key="1">
    <citation type="submission" date="2021-01" db="EMBL/GenBank/DDBJ databases">
        <authorList>
            <person name="Corre E."/>
            <person name="Pelletier E."/>
            <person name="Niang G."/>
            <person name="Scheremetjew M."/>
            <person name="Finn R."/>
            <person name="Kale V."/>
            <person name="Holt S."/>
            <person name="Cochrane G."/>
            <person name="Meng A."/>
            <person name="Brown T."/>
            <person name="Cohen L."/>
        </authorList>
    </citation>
    <scope>NUCLEOTIDE SEQUENCE</scope>
    <source>
        <strain evidence="10">MM31A-1</strain>
    </source>
</reference>
<feature type="region of interest" description="Disordered" evidence="8">
    <location>
        <begin position="1"/>
        <end position="49"/>
    </location>
</feature>
<feature type="region of interest" description="Disordered" evidence="8">
    <location>
        <begin position="190"/>
        <end position="224"/>
    </location>
</feature>
<dbReference type="FunFam" id="1.10.510.10:FF:000624">
    <property type="entry name" value="Mitogen-activated protein kinase"/>
    <property type="match status" value="1"/>
</dbReference>
<evidence type="ECO:0000256" key="2">
    <source>
        <dbReference type="ARBA" id="ARBA00022679"/>
    </source>
</evidence>
<dbReference type="PROSITE" id="PS01351">
    <property type="entry name" value="MAPK"/>
    <property type="match status" value="1"/>
</dbReference>
<organism evidence="10">
    <name type="scientific">Chaetoceros debilis</name>
    <dbReference type="NCBI Taxonomy" id="122233"/>
    <lineage>
        <taxon>Eukaryota</taxon>
        <taxon>Sar</taxon>
        <taxon>Stramenopiles</taxon>
        <taxon>Ochrophyta</taxon>
        <taxon>Bacillariophyta</taxon>
        <taxon>Coscinodiscophyceae</taxon>
        <taxon>Chaetocerotophycidae</taxon>
        <taxon>Chaetocerotales</taxon>
        <taxon>Chaetocerotaceae</taxon>
        <taxon>Chaetoceros</taxon>
    </lineage>
</organism>